<feature type="region of interest" description="Disordered" evidence="10">
    <location>
        <begin position="809"/>
        <end position="836"/>
    </location>
</feature>
<dbReference type="PANTHER" id="PTHR10631">
    <property type="entry name" value="N 2 ,N 2 -DIMETHYLGUANOSINE TRNA METHYLTRANSFERASE"/>
    <property type="match status" value="1"/>
</dbReference>
<comment type="caution">
    <text evidence="12">The sequence shown here is derived from an EMBL/GenBank/DDBJ whole genome shotgun (WGS) entry which is preliminary data.</text>
</comment>
<dbReference type="SUPFAM" id="SSF53254">
    <property type="entry name" value="Phosphoglycerate mutase-like"/>
    <property type="match status" value="1"/>
</dbReference>
<gene>
    <name evidence="12" type="ORF">FNF28_04159</name>
</gene>
<dbReference type="Gene3D" id="3.40.50.1240">
    <property type="entry name" value="Phosphoglycerate mutase-like"/>
    <property type="match status" value="1"/>
</dbReference>
<dbReference type="Pfam" id="PF00328">
    <property type="entry name" value="His_Phos_2"/>
    <property type="match status" value="1"/>
</dbReference>
<feature type="compositionally biased region" description="Basic residues" evidence="10">
    <location>
        <begin position="346"/>
        <end position="364"/>
    </location>
</feature>
<comment type="similarity">
    <text evidence="9">Belongs to the class I-like SAM-binding methyltransferase superfamily. Trm1 family.</text>
</comment>
<feature type="compositionally biased region" description="Low complexity" evidence="10">
    <location>
        <begin position="365"/>
        <end position="400"/>
    </location>
</feature>
<proteinExistence type="inferred from homology"/>
<evidence type="ECO:0000256" key="5">
    <source>
        <dbReference type="ARBA" id="ARBA00022694"/>
    </source>
</evidence>
<dbReference type="Pfam" id="PF02005">
    <property type="entry name" value="TRM"/>
    <property type="match status" value="2"/>
</dbReference>
<keyword evidence="11" id="KW-0472">Membrane</keyword>
<dbReference type="EC" id="2.1.1.216" evidence="7"/>
<organism evidence="12 13">
    <name type="scientific">Cafeteria roenbergensis</name>
    <name type="common">Marine flagellate</name>
    <dbReference type="NCBI Taxonomy" id="33653"/>
    <lineage>
        <taxon>Eukaryota</taxon>
        <taxon>Sar</taxon>
        <taxon>Stramenopiles</taxon>
        <taxon>Bigyra</taxon>
        <taxon>Opalozoa</taxon>
        <taxon>Bicosoecida</taxon>
        <taxon>Cafeteriaceae</taxon>
        <taxon>Cafeteria</taxon>
    </lineage>
</organism>
<dbReference type="PANTHER" id="PTHR10631:SF3">
    <property type="entry name" value="TRNA (GUANINE(26)-N(2))-DIMETHYLTRANSFERASE"/>
    <property type="match status" value="1"/>
</dbReference>
<keyword evidence="4 9" id="KW-0949">S-adenosyl-L-methionine</keyword>
<dbReference type="PROSITE" id="PS51626">
    <property type="entry name" value="SAM_MT_TRM1"/>
    <property type="match status" value="1"/>
</dbReference>
<keyword evidence="6 9" id="KW-0694">RNA-binding</keyword>
<dbReference type="InterPro" id="IPR002905">
    <property type="entry name" value="Trm1"/>
</dbReference>
<dbReference type="Gene3D" id="3.30.56.70">
    <property type="entry name" value="N2,N2-dimethylguanosine tRNA methyltransferase, C-terminal domain"/>
    <property type="match status" value="1"/>
</dbReference>
<feature type="transmembrane region" description="Helical" evidence="11">
    <location>
        <begin position="1510"/>
        <end position="1532"/>
    </location>
</feature>
<feature type="compositionally biased region" description="Low complexity" evidence="10">
    <location>
        <begin position="1093"/>
        <end position="1107"/>
    </location>
</feature>
<evidence type="ECO:0000256" key="9">
    <source>
        <dbReference type="PROSITE-ProRule" id="PRU00958"/>
    </source>
</evidence>
<keyword evidence="1 9" id="KW-0820">tRNA-binding</keyword>
<dbReference type="GO" id="GO:0005634">
    <property type="term" value="C:nucleus"/>
    <property type="evidence" value="ECO:0007669"/>
    <property type="project" value="TreeGrafter"/>
</dbReference>
<dbReference type="InterPro" id="IPR033379">
    <property type="entry name" value="Acid_Pase_AS"/>
</dbReference>
<feature type="compositionally biased region" description="Low complexity" evidence="10">
    <location>
        <begin position="643"/>
        <end position="659"/>
    </location>
</feature>
<dbReference type="SUPFAM" id="SSF53335">
    <property type="entry name" value="S-adenosyl-L-methionine-dependent methyltransferases"/>
    <property type="match status" value="2"/>
</dbReference>
<feature type="region of interest" description="Disordered" evidence="10">
    <location>
        <begin position="1"/>
        <end position="27"/>
    </location>
</feature>
<evidence type="ECO:0000256" key="11">
    <source>
        <dbReference type="SAM" id="Phobius"/>
    </source>
</evidence>
<keyword evidence="11" id="KW-0812">Transmembrane</keyword>
<feature type="region of interest" description="Disordered" evidence="10">
    <location>
        <begin position="495"/>
        <end position="514"/>
    </location>
</feature>
<dbReference type="InterPro" id="IPR029033">
    <property type="entry name" value="His_PPase_superfam"/>
</dbReference>
<evidence type="ECO:0000256" key="8">
    <source>
        <dbReference type="ARBA" id="ARBA00051897"/>
    </source>
</evidence>
<sequence length="1553" mass="159247">MSSSGPASSMSAAEGGHVPPGLTPPEGFKTIVEGSATALYPDGRAVFYNPAQVYNRDLSTAALRVLAKERAIHWSSPDAAAHEVNRRSKRDSRDDGLGGWVPPAIKAILFAPPAEELARLDEYHAKSAEERSELASAAAATASGPAPGALGASLGVEVVEALAATGLRSVRYASEVPGLGAVVVSDLDGAAVRACKHNVAFNGLDPAVVRPCQADAVSLMQAMRAPEWRVDWLDLDPYGTPSPFIESAVSAVHHGGILAMTATDMIVLAGSMRSAAHGKAKRTVEPLLSVNANFYCRIFFRVRNNPAGAQNLSLMTGSLAQCPQCGTRQWQPVGRVSTQAAPGKYGSRKGKGGRPAFRGRRPRITRGGAAAACRGTSSSSSSSSSAASGSKPGAEAGNGADDAETGDAAEATPSAGPDAEERAAQAERVRAAVLGLARGDDDAVRGAKAMPARVAVSPLCPSCGGNMHVAGPYWTGPIHSPPFVRAVREEVKALADSDSGKRGGGFPVAPGEGAVLPGRRLPMEAVLSGQAGAGAHCAPAPSSSSSGGSTAAAGGAAAAAGSMVDGEPAVSPLGVSTGLGKKEAHDAGSNTDETVAASRRRLLSMLRLMSREVGGEELERMYSALDGDGQGVAGSDAWNAALPRSGARPSGASGPAADGDQGEGSDGEGEGSDGEGEGQSAQGAAPSATSAAASATSGRGPSDAALAVSAEQRTLNGLLYWNANTLGMATKMPLPPRRGLAACIINEGFRVSDTHCDETGFKTDAPIALLWDALRTFGWSAEGMYPEQGLAKAGEDLVTVRAKMAEARAAQESGSGAGAEGGKRLPNKQRKRQAQLLGGQALASATLLASPITFTGLTFEPRTDAARAALRKFLGYEASADGETKVRKHFANPRGEWGPQQRAKGDKRPTDATDAESVLAKTGPDEMVLSHRFLQARQDPVTNPEEANEKEVEAAAGGGDAASAAGQVTGGGAADTSVAAKGGDDGVDSAKEAALAKTQEERRAAREEKAKAELAGGDAGTDALASVGTSESDGGVSQEAKADAAAEDITGVADSSSDQAAALSQENQGASLTSNAVGAVNAGSSAGGGAEAGGDASASTGASSSDSLVTVSDQDSAFLPVECFPATEELCAERWPQGFGMLTAEGMDLGLELGKALRARYSGGLIRPNYTRTDITVRSSDFDRTLMTAQAVMQGLYPPGSGPKTKDGKNGLTPDRLQPVPEHTVQQSQDTLLLAYDATACPAIAAADVAEQKMHLKEWESVSARWGNIRPLIQNVTGLSDDQTTIGAMYAIWDLLVCEMAHDYALIPALNNATLLREIQEIADFTLAHLFASETQQRLAAGRLVAEFSARFVAAVNNNTQPGWNPQSFPKPDRSRDDVAYGPRFWGYSAHDATIVALLQALGAYDGVHPPYASSVALELIPVKQFNAHAVRGGAPALSASPEDLHAVRGFYNTNQTTGNGAFGPEQAITMACSTRIKSANLIQSGAIPAGSCIVSDFVAGYAPWSGEQIGATVGSGIGGLVLGSIAAVLIVRSCRPEERRGPATMDTATLLF</sequence>
<feature type="region of interest" description="Disordered" evidence="10">
    <location>
        <begin position="885"/>
        <end position="915"/>
    </location>
</feature>
<feature type="region of interest" description="Disordered" evidence="10">
    <location>
        <begin position="1084"/>
        <end position="1107"/>
    </location>
</feature>
<accession>A0A5A8DE33</accession>
<protein>
    <recommendedName>
        <fullName evidence="7">tRNA (guanine(26)-N(2))-dimethyltransferase</fullName>
        <ecNumber evidence="7">2.1.1.216</ecNumber>
    </recommendedName>
</protein>
<dbReference type="Gene3D" id="3.40.50.150">
    <property type="entry name" value="Vaccinia Virus protein VP39"/>
    <property type="match status" value="2"/>
</dbReference>
<feature type="region of interest" description="Disordered" evidence="10">
    <location>
        <begin position="635"/>
        <end position="705"/>
    </location>
</feature>
<feature type="compositionally biased region" description="Basic and acidic residues" evidence="10">
    <location>
        <begin position="998"/>
        <end position="1012"/>
    </location>
</feature>
<evidence type="ECO:0000256" key="6">
    <source>
        <dbReference type="ARBA" id="ARBA00022884"/>
    </source>
</evidence>
<feature type="compositionally biased region" description="Low complexity" evidence="10">
    <location>
        <begin position="1"/>
        <end position="16"/>
    </location>
</feature>
<evidence type="ECO:0000256" key="7">
    <source>
        <dbReference type="ARBA" id="ARBA00039099"/>
    </source>
</evidence>
<evidence type="ECO:0000256" key="3">
    <source>
        <dbReference type="ARBA" id="ARBA00022679"/>
    </source>
</evidence>
<dbReference type="Proteomes" id="UP000324907">
    <property type="component" value="Unassembled WGS sequence"/>
</dbReference>
<dbReference type="InterPro" id="IPR029063">
    <property type="entry name" value="SAM-dependent_MTases_sf"/>
</dbReference>
<evidence type="ECO:0000256" key="2">
    <source>
        <dbReference type="ARBA" id="ARBA00022603"/>
    </source>
</evidence>
<name>A0A5A8DE33_CAFRO</name>
<feature type="region of interest" description="Disordered" evidence="10">
    <location>
        <begin position="569"/>
        <end position="595"/>
    </location>
</feature>
<evidence type="ECO:0000256" key="4">
    <source>
        <dbReference type="ARBA" id="ARBA00022691"/>
    </source>
</evidence>
<feature type="region of interest" description="Disordered" evidence="10">
    <location>
        <begin position="936"/>
        <end position="1071"/>
    </location>
</feature>
<reference evidence="12 13" key="1">
    <citation type="submission" date="2019-07" db="EMBL/GenBank/DDBJ databases">
        <title>Genomes of Cafeteria roenbergensis.</title>
        <authorList>
            <person name="Fischer M.G."/>
            <person name="Hackl T."/>
            <person name="Roman M."/>
        </authorList>
    </citation>
    <scope>NUCLEOTIDE SEQUENCE [LARGE SCALE GENOMIC DNA]</scope>
    <source>
        <strain evidence="12 13">RCC970-E3</strain>
    </source>
</reference>
<comment type="catalytic activity">
    <reaction evidence="8">
        <text>guanosine(26) in tRNA + 2 S-adenosyl-L-methionine = N(2)-dimethylguanosine(26) in tRNA + 2 S-adenosyl-L-homocysteine + 2 H(+)</text>
        <dbReference type="Rhea" id="RHEA:43140"/>
        <dbReference type="Rhea" id="RHEA-COMP:10359"/>
        <dbReference type="Rhea" id="RHEA-COMP:10360"/>
        <dbReference type="ChEBI" id="CHEBI:15378"/>
        <dbReference type="ChEBI" id="CHEBI:57856"/>
        <dbReference type="ChEBI" id="CHEBI:59789"/>
        <dbReference type="ChEBI" id="CHEBI:74269"/>
        <dbReference type="ChEBI" id="CHEBI:74513"/>
        <dbReference type="EC" id="2.1.1.216"/>
    </reaction>
</comment>
<evidence type="ECO:0000256" key="1">
    <source>
        <dbReference type="ARBA" id="ARBA00022555"/>
    </source>
</evidence>
<feature type="compositionally biased region" description="Acidic residues" evidence="10">
    <location>
        <begin position="660"/>
        <end position="676"/>
    </location>
</feature>
<evidence type="ECO:0000313" key="13">
    <source>
        <dbReference type="Proteomes" id="UP000324907"/>
    </source>
</evidence>
<feature type="region of interest" description="Disordered" evidence="10">
    <location>
        <begin position="333"/>
        <end position="426"/>
    </location>
</feature>
<keyword evidence="2 9" id="KW-0489">Methyltransferase</keyword>
<feature type="compositionally biased region" description="Low complexity" evidence="10">
    <location>
        <begin position="1053"/>
        <end position="1065"/>
    </location>
</feature>
<dbReference type="InterPro" id="IPR042296">
    <property type="entry name" value="tRNA_met_Trm1_C"/>
</dbReference>
<dbReference type="GO" id="GO:0000049">
    <property type="term" value="F:tRNA binding"/>
    <property type="evidence" value="ECO:0007669"/>
    <property type="project" value="UniProtKB-UniRule"/>
</dbReference>
<dbReference type="InterPro" id="IPR000560">
    <property type="entry name" value="His_Pase_clade-2"/>
</dbReference>
<dbReference type="GO" id="GO:0002940">
    <property type="term" value="P:tRNA N2-guanine methylation"/>
    <property type="evidence" value="ECO:0007669"/>
    <property type="project" value="TreeGrafter"/>
</dbReference>
<feature type="region of interest" description="Disordered" evidence="10">
    <location>
        <begin position="533"/>
        <end position="553"/>
    </location>
</feature>
<dbReference type="GO" id="GO:0160104">
    <property type="term" value="F:tRNA (guanine(26)-N2)-dimethyltransferase activity"/>
    <property type="evidence" value="ECO:0007669"/>
    <property type="project" value="UniProtKB-EC"/>
</dbReference>
<keyword evidence="5 9" id="KW-0819">tRNA processing</keyword>
<dbReference type="PROSITE" id="PS00778">
    <property type="entry name" value="HIS_ACID_PHOSPHAT_2"/>
    <property type="match status" value="1"/>
</dbReference>
<feature type="compositionally biased region" description="Basic and acidic residues" evidence="10">
    <location>
        <begin position="982"/>
        <end position="991"/>
    </location>
</feature>
<dbReference type="CDD" id="cd07061">
    <property type="entry name" value="HP_HAP_like"/>
    <property type="match status" value="1"/>
</dbReference>
<evidence type="ECO:0000256" key="10">
    <source>
        <dbReference type="SAM" id="MobiDB-lite"/>
    </source>
</evidence>
<keyword evidence="11" id="KW-1133">Transmembrane helix</keyword>
<keyword evidence="3 9" id="KW-0808">Transferase</keyword>
<feature type="region of interest" description="Disordered" evidence="10">
    <location>
        <begin position="1195"/>
        <end position="1216"/>
    </location>
</feature>
<dbReference type="EMBL" id="VLTL01000064">
    <property type="protein sequence ID" value="KAA0163682.1"/>
    <property type="molecule type" value="Genomic_DNA"/>
</dbReference>
<feature type="compositionally biased region" description="Low complexity" evidence="10">
    <location>
        <begin position="678"/>
        <end position="702"/>
    </location>
</feature>
<evidence type="ECO:0000313" key="12">
    <source>
        <dbReference type="EMBL" id="KAA0163682.1"/>
    </source>
</evidence>
<feature type="compositionally biased region" description="Low complexity" evidence="10">
    <location>
        <begin position="1013"/>
        <end position="1025"/>
    </location>
</feature>